<dbReference type="AlphaFoldDB" id="A0A8T0JUX4"/>
<evidence type="ECO:0000256" key="1">
    <source>
        <dbReference type="SAM" id="MobiDB-lite"/>
    </source>
</evidence>
<gene>
    <name evidence="2" type="ORF">HKW66_Vig0150720</name>
</gene>
<comment type="caution">
    <text evidence="2">The sequence shown here is derived from an EMBL/GenBank/DDBJ whole genome shotgun (WGS) entry which is preliminary data.</text>
</comment>
<reference evidence="2 3" key="1">
    <citation type="submission" date="2020-05" db="EMBL/GenBank/DDBJ databases">
        <title>Vigna angularis (adzuki bean) Var. LongXiaoDou No. 4 denovo assembly.</title>
        <authorList>
            <person name="Xiang H."/>
        </authorList>
    </citation>
    <scope>NUCLEOTIDE SEQUENCE [LARGE SCALE GENOMIC DNA]</scope>
    <source>
        <tissue evidence="2">Leaf</tissue>
    </source>
</reference>
<protein>
    <submittedName>
        <fullName evidence="2">Uncharacterized protein</fullName>
    </submittedName>
</protein>
<dbReference type="EMBL" id="JABFOF010000008">
    <property type="protein sequence ID" value="KAG2384165.1"/>
    <property type="molecule type" value="Genomic_DNA"/>
</dbReference>
<feature type="region of interest" description="Disordered" evidence="1">
    <location>
        <begin position="1"/>
        <end position="23"/>
    </location>
</feature>
<name>A0A8T0JUX4_PHAAN</name>
<evidence type="ECO:0000313" key="3">
    <source>
        <dbReference type="Proteomes" id="UP000743370"/>
    </source>
</evidence>
<sequence>MSIVDLSSFEESMGRGDKGSVEQGKKLATMREDIIKAHKLITNLRVQLKEATIAHTGCQKKQEEIALQLQETHERKFEVMKDVYHGKLVNIQDISSNKYVEVESNVEVVAEYQAAEEDMEDGGNHLHIVSVTEKAGAIIYHYYSLSFIGFVESP</sequence>
<accession>A0A8T0JUX4</accession>
<dbReference type="Proteomes" id="UP000743370">
    <property type="component" value="Unassembled WGS sequence"/>
</dbReference>
<evidence type="ECO:0000313" key="2">
    <source>
        <dbReference type="EMBL" id="KAG2384165.1"/>
    </source>
</evidence>
<feature type="compositionally biased region" description="Basic and acidic residues" evidence="1">
    <location>
        <begin position="12"/>
        <end position="23"/>
    </location>
</feature>
<organism evidence="2 3">
    <name type="scientific">Phaseolus angularis</name>
    <name type="common">Azuki bean</name>
    <name type="synonym">Vigna angularis</name>
    <dbReference type="NCBI Taxonomy" id="3914"/>
    <lineage>
        <taxon>Eukaryota</taxon>
        <taxon>Viridiplantae</taxon>
        <taxon>Streptophyta</taxon>
        <taxon>Embryophyta</taxon>
        <taxon>Tracheophyta</taxon>
        <taxon>Spermatophyta</taxon>
        <taxon>Magnoliopsida</taxon>
        <taxon>eudicotyledons</taxon>
        <taxon>Gunneridae</taxon>
        <taxon>Pentapetalae</taxon>
        <taxon>rosids</taxon>
        <taxon>fabids</taxon>
        <taxon>Fabales</taxon>
        <taxon>Fabaceae</taxon>
        <taxon>Papilionoideae</taxon>
        <taxon>50 kb inversion clade</taxon>
        <taxon>NPAAA clade</taxon>
        <taxon>indigoferoid/millettioid clade</taxon>
        <taxon>Phaseoleae</taxon>
        <taxon>Vigna</taxon>
    </lineage>
</organism>
<proteinExistence type="predicted"/>